<evidence type="ECO:0000256" key="4">
    <source>
        <dbReference type="ARBA" id="ARBA00022692"/>
    </source>
</evidence>
<keyword evidence="4 7" id="KW-0812">Transmembrane</keyword>
<dbReference type="PROSITE" id="PS50928">
    <property type="entry name" value="ABC_TM1"/>
    <property type="match status" value="2"/>
</dbReference>
<evidence type="ECO:0000256" key="1">
    <source>
        <dbReference type="ARBA" id="ARBA00004651"/>
    </source>
</evidence>
<feature type="transmembrane region" description="Helical" evidence="7">
    <location>
        <begin position="190"/>
        <end position="212"/>
    </location>
</feature>
<dbReference type="NCBIfam" id="TIGR01097">
    <property type="entry name" value="PhnE"/>
    <property type="match status" value="1"/>
</dbReference>
<evidence type="ECO:0000313" key="10">
    <source>
        <dbReference type="Proteomes" id="UP000183263"/>
    </source>
</evidence>
<dbReference type="OrthoDB" id="9808005at2"/>
<organism evidence="9 10">
    <name type="scientific">Rhodococcus triatomae</name>
    <dbReference type="NCBI Taxonomy" id="300028"/>
    <lineage>
        <taxon>Bacteria</taxon>
        <taxon>Bacillati</taxon>
        <taxon>Actinomycetota</taxon>
        <taxon>Actinomycetes</taxon>
        <taxon>Mycobacteriales</taxon>
        <taxon>Nocardiaceae</taxon>
        <taxon>Rhodococcus</taxon>
    </lineage>
</organism>
<proteinExistence type="inferred from homology"/>
<feature type="transmembrane region" description="Helical" evidence="7">
    <location>
        <begin position="250"/>
        <end position="270"/>
    </location>
</feature>
<keyword evidence="3" id="KW-1003">Cell membrane</keyword>
<dbReference type="InterPro" id="IPR035906">
    <property type="entry name" value="MetI-like_sf"/>
</dbReference>
<feature type="transmembrane region" description="Helical" evidence="7">
    <location>
        <begin position="121"/>
        <end position="143"/>
    </location>
</feature>
<name>A0A1G8LJ74_9NOCA</name>
<feature type="transmembrane region" description="Helical" evidence="7">
    <location>
        <begin position="150"/>
        <end position="170"/>
    </location>
</feature>
<feature type="transmembrane region" description="Helical" evidence="7">
    <location>
        <begin position="328"/>
        <end position="346"/>
    </location>
</feature>
<feature type="transmembrane region" description="Helical" evidence="7">
    <location>
        <begin position="88"/>
        <end position="109"/>
    </location>
</feature>
<dbReference type="Pfam" id="PF00528">
    <property type="entry name" value="BPD_transp_1"/>
    <property type="match status" value="2"/>
</dbReference>
<evidence type="ECO:0000256" key="6">
    <source>
        <dbReference type="ARBA" id="ARBA00023136"/>
    </source>
</evidence>
<feature type="transmembrane region" description="Helical" evidence="7">
    <location>
        <begin position="224"/>
        <end position="244"/>
    </location>
</feature>
<dbReference type="EMBL" id="FNDN01000008">
    <property type="protein sequence ID" value="SDI55708.1"/>
    <property type="molecule type" value="Genomic_DNA"/>
</dbReference>
<dbReference type="GO" id="GO:0005886">
    <property type="term" value="C:plasma membrane"/>
    <property type="evidence" value="ECO:0007669"/>
    <property type="project" value="UniProtKB-SubCell"/>
</dbReference>
<sequence length="572" mass="60209">MPVLLPERPSDTDSATVRTVRPPSLRAFGVAAVLLVWFAASVWSIIELRINIATFADSIGNAANFVSRIFPLDFPPLGEILAMTGQTLAIVTCATALSVVLSFGVSLAAARNTSPGTPWRWAARAVIVVTRAIPEIVLAILFLRMFGLGGLAGILALGIHSIGMVGKMYADAIEDTDAGPRDALRSAGATWWQQISGAVVPQAMPAFVATALHRFDINLRASVILGYVGVTGIGMELSLAMRTLDYSRGMALALFVVLLCIAVELVSGAVRSSLLGEQGSGSRRPWWRRIGRSSWVTEGPRRTGARRDANGQFRVTPPWTPQRIRTTVYGGLAVVALVASIWASGIDFSRTVDGLATTGPTLALFFPPGTGGIWSELLAQLVVTVQIALAATLLGLILAVPVGILAARNVSPSPAVAKGFRIFIVTVRGIPDLIIAIIFIVITGLGATAGALALSVGAVGLLSKLIADSLEETDVRVQHAVAAGGATRSQTFVAATLRQSAPALVAHLFYQLDVNVRAATLLGVVGAGGIGFYLMNAARVMQFDVVTTIVLMVFAVVMTIEAVAMWLRRAMS</sequence>
<feature type="transmembrane region" description="Helical" evidence="7">
    <location>
        <begin position="377"/>
        <end position="407"/>
    </location>
</feature>
<dbReference type="Gene3D" id="1.10.3720.10">
    <property type="entry name" value="MetI-like"/>
    <property type="match status" value="2"/>
</dbReference>
<evidence type="ECO:0000313" key="9">
    <source>
        <dbReference type="EMBL" id="SDI55708.1"/>
    </source>
</evidence>
<dbReference type="GO" id="GO:0015416">
    <property type="term" value="F:ABC-type phosphonate transporter activity"/>
    <property type="evidence" value="ECO:0007669"/>
    <property type="project" value="InterPro"/>
</dbReference>
<feature type="domain" description="ABC transmembrane type-1" evidence="8">
    <location>
        <begin position="84"/>
        <end position="267"/>
    </location>
</feature>
<dbReference type="AlphaFoldDB" id="A0A1G8LJ74"/>
<evidence type="ECO:0000256" key="3">
    <source>
        <dbReference type="ARBA" id="ARBA00022475"/>
    </source>
</evidence>
<dbReference type="Proteomes" id="UP000183263">
    <property type="component" value="Unassembled WGS sequence"/>
</dbReference>
<dbReference type="PANTHER" id="PTHR30043:SF1">
    <property type="entry name" value="ABC TRANSPORT SYSTEM PERMEASE PROTEIN P69"/>
    <property type="match status" value="1"/>
</dbReference>
<feature type="transmembrane region" description="Helical" evidence="7">
    <location>
        <begin position="546"/>
        <end position="567"/>
    </location>
</feature>
<keyword evidence="2 7" id="KW-0813">Transport</keyword>
<evidence type="ECO:0000259" key="8">
    <source>
        <dbReference type="PROSITE" id="PS50928"/>
    </source>
</evidence>
<keyword evidence="6 7" id="KW-0472">Membrane</keyword>
<feature type="domain" description="ABC transmembrane type-1" evidence="8">
    <location>
        <begin position="381"/>
        <end position="564"/>
    </location>
</feature>
<comment type="similarity">
    <text evidence="7">Belongs to the binding-protein-dependent transport system permease family.</text>
</comment>
<comment type="subcellular location">
    <subcellularLocation>
        <location evidence="1 7">Cell membrane</location>
        <topology evidence="1 7">Multi-pass membrane protein</topology>
    </subcellularLocation>
</comment>
<dbReference type="InterPro" id="IPR005769">
    <property type="entry name" value="PhnE/PtxC"/>
</dbReference>
<accession>A0A1G8LJ74</accession>
<dbReference type="SUPFAM" id="SSF161098">
    <property type="entry name" value="MetI-like"/>
    <property type="match status" value="2"/>
</dbReference>
<keyword evidence="5 7" id="KW-1133">Transmembrane helix</keyword>
<feature type="transmembrane region" description="Helical" evidence="7">
    <location>
        <begin position="514"/>
        <end position="534"/>
    </location>
</feature>
<reference evidence="9 10" key="1">
    <citation type="submission" date="2016-10" db="EMBL/GenBank/DDBJ databases">
        <authorList>
            <person name="de Groot N.N."/>
        </authorList>
    </citation>
    <scope>NUCLEOTIDE SEQUENCE [LARGE SCALE GENOMIC DNA]</scope>
    <source>
        <strain evidence="9 10">DSM 44892</strain>
    </source>
</reference>
<keyword evidence="10" id="KW-1185">Reference proteome</keyword>
<protein>
    <submittedName>
        <fullName evidence="9">Phosphonate transport system permease protein</fullName>
    </submittedName>
</protein>
<dbReference type="InterPro" id="IPR000515">
    <property type="entry name" value="MetI-like"/>
</dbReference>
<dbReference type="CDD" id="cd06261">
    <property type="entry name" value="TM_PBP2"/>
    <property type="match status" value="2"/>
</dbReference>
<gene>
    <name evidence="9" type="ORF">SAMN05444695_108182</name>
</gene>
<dbReference type="PANTHER" id="PTHR30043">
    <property type="entry name" value="PHOSPHONATES TRANSPORT SYSTEM PERMEASE PROTEIN"/>
    <property type="match status" value="1"/>
</dbReference>
<evidence type="ECO:0000256" key="7">
    <source>
        <dbReference type="RuleBase" id="RU363032"/>
    </source>
</evidence>
<feature type="transmembrane region" description="Helical" evidence="7">
    <location>
        <begin position="27"/>
        <end position="46"/>
    </location>
</feature>
<evidence type="ECO:0000256" key="2">
    <source>
        <dbReference type="ARBA" id="ARBA00022448"/>
    </source>
</evidence>
<evidence type="ECO:0000256" key="5">
    <source>
        <dbReference type="ARBA" id="ARBA00022989"/>
    </source>
</evidence>